<keyword evidence="5" id="KW-0378">Hydrolase</keyword>
<dbReference type="SUPFAM" id="SSF50630">
    <property type="entry name" value="Acid proteases"/>
    <property type="match status" value="1"/>
</dbReference>
<sequence length="487" mass="52852">MSPKHHERQCQRQPSRWSHLGLLALAAAASSRRVDQLPSLSITKAPAKVPPALLARRAGGPYAATLINEQTAYFTKVRIGTPQQEVTLHVDTGSSDLWVLWTQTDLCLDEQLQAEWGMCLDTFEPELSRTYKTVDRGGFSIQYVDGTGAAGDYFSDNVALGNGIQIQGLQMGIAIESTCNWGILGIGYSTSVAADYIYPNIIELMQNQSYIATKAYSLYLNDYSAATGTILFGGIDTTKFYGDLKVVPVLGRRVDDGFIYDHFVVSLTSVTSHADGQETVRLTSSDANIPVVLDSGTSFAYFPSTITKPLYDSLGAYDDTTSEFGSGEVYVDCKYRSQSDRYLSFQFNGADGPVISVPASEYILDDLKPYIRAGLWPLPANLPFSDVCRMAIRTQNQSPPYIVGDSFLRSAYVVYDLEYNRVGLAQANTNANGSNIVEITGPIQSVKGVPMPDALPWMTNGASHEVTLTAGAVACVAGLVMGFLSLA</sequence>
<dbReference type="InterPro" id="IPR033876">
    <property type="entry name" value="SAP-like"/>
</dbReference>
<keyword evidence="4" id="KW-0064">Aspartyl protease</keyword>
<evidence type="ECO:0000256" key="6">
    <source>
        <dbReference type="PIRSR" id="PIRSR601461-1"/>
    </source>
</evidence>
<dbReference type="PRINTS" id="PR00792">
    <property type="entry name" value="PEPSIN"/>
</dbReference>
<evidence type="ECO:0000313" key="8">
    <source>
        <dbReference type="EMBL" id="EGS19540.1"/>
    </source>
</evidence>
<dbReference type="OMA" id="NAVCIPK"/>
<evidence type="ECO:0000256" key="3">
    <source>
        <dbReference type="ARBA" id="ARBA00022729"/>
    </source>
</evidence>
<reference evidence="8 9" key="1">
    <citation type="journal article" date="2011" name="Cell">
        <title>Insight into structure and assembly of the nuclear pore complex by utilizing the genome of a eukaryotic thermophile.</title>
        <authorList>
            <person name="Amlacher S."/>
            <person name="Sarges P."/>
            <person name="Flemming D."/>
            <person name="van Noort V."/>
            <person name="Kunze R."/>
            <person name="Devos D.P."/>
            <person name="Arumugam M."/>
            <person name="Bork P."/>
            <person name="Hurt E."/>
        </authorList>
    </citation>
    <scope>NUCLEOTIDE SEQUENCE [LARGE SCALE GENOMIC DNA]</scope>
    <source>
        <strain evidence="9">DSM 1495 / CBS 144.50 / IMI 039719</strain>
    </source>
</reference>
<dbReference type="PANTHER" id="PTHR47966">
    <property type="entry name" value="BETA-SITE APP-CLEAVING ENZYME, ISOFORM A-RELATED"/>
    <property type="match status" value="1"/>
</dbReference>
<evidence type="ECO:0000256" key="2">
    <source>
        <dbReference type="ARBA" id="ARBA00022670"/>
    </source>
</evidence>
<dbReference type="KEGG" id="cthr:CTHT_0050140"/>
<evidence type="ECO:0000256" key="5">
    <source>
        <dbReference type="ARBA" id="ARBA00022801"/>
    </source>
</evidence>
<dbReference type="PROSITE" id="PS51767">
    <property type="entry name" value="PEPTIDASE_A1"/>
    <property type="match status" value="1"/>
</dbReference>
<dbReference type="GO" id="GO:0006508">
    <property type="term" value="P:proteolysis"/>
    <property type="evidence" value="ECO:0007669"/>
    <property type="project" value="UniProtKB-KW"/>
</dbReference>
<dbReference type="InterPro" id="IPR001461">
    <property type="entry name" value="Aspartic_peptidase_A1"/>
</dbReference>
<organism evidence="9">
    <name type="scientific">Chaetomium thermophilum (strain DSM 1495 / CBS 144.50 / IMI 039719)</name>
    <name type="common">Thermochaetoides thermophila</name>
    <dbReference type="NCBI Taxonomy" id="759272"/>
    <lineage>
        <taxon>Eukaryota</taxon>
        <taxon>Fungi</taxon>
        <taxon>Dikarya</taxon>
        <taxon>Ascomycota</taxon>
        <taxon>Pezizomycotina</taxon>
        <taxon>Sordariomycetes</taxon>
        <taxon>Sordariomycetidae</taxon>
        <taxon>Sordariales</taxon>
        <taxon>Chaetomiaceae</taxon>
        <taxon>Thermochaetoides</taxon>
    </lineage>
</organism>
<gene>
    <name evidence="8" type="ORF">CTHT_0050140</name>
</gene>
<dbReference type="OrthoDB" id="771136at2759"/>
<dbReference type="Pfam" id="PF00026">
    <property type="entry name" value="Asp"/>
    <property type="match status" value="1"/>
</dbReference>
<evidence type="ECO:0000259" key="7">
    <source>
        <dbReference type="PROSITE" id="PS51767"/>
    </source>
</evidence>
<dbReference type="InterPro" id="IPR033121">
    <property type="entry name" value="PEPTIDASE_A1"/>
</dbReference>
<dbReference type="AlphaFoldDB" id="G0SBG0"/>
<feature type="active site" evidence="6">
    <location>
        <position position="294"/>
    </location>
</feature>
<feature type="domain" description="Peptidase A1" evidence="7">
    <location>
        <begin position="73"/>
        <end position="425"/>
    </location>
</feature>
<evidence type="ECO:0000256" key="4">
    <source>
        <dbReference type="ARBA" id="ARBA00022750"/>
    </source>
</evidence>
<dbReference type="CDD" id="cd05474">
    <property type="entry name" value="SAP_like"/>
    <property type="match status" value="1"/>
</dbReference>
<evidence type="ECO:0000256" key="1">
    <source>
        <dbReference type="ARBA" id="ARBA00007447"/>
    </source>
</evidence>
<keyword evidence="2" id="KW-0645">Protease</keyword>
<keyword evidence="3" id="KW-0732">Signal</keyword>
<keyword evidence="9" id="KW-1185">Reference proteome</keyword>
<dbReference type="HOGENOM" id="CLU_013253_9_3_1"/>
<dbReference type="PANTHER" id="PTHR47966:SF65">
    <property type="entry name" value="ASPARTIC-TYPE ENDOPEPTIDASE"/>
    <property type="match status" value="1"/>
</dbReference>
<proteinExistence type="inferred from homology"/>
<dbReference type="InterPro" id="IPR021109">
    <property type="entry name" value="Peptidase_aspartic_dom_sf"/>
</dbReference>
<accession>G0SBG0</accession>
<dbReference type="eggNOG" id="KOG1339">
    <property type="taxonomic scope" value="Eukaryota"/>
</dbReference>
<evidence type="ECO:0000313" key="9">
    <source>
        <dbReference type="Proteomes" id="UP000008066"/>
    </source>
</evidence>
<dbReference type="GeneID" id="18259052"/>
<comment type="similarity">
    <text evidence="1">Belongs to the peptidase A1 family.</text>
</comment>
<name>G0SBG0_CHATD</name>
<dbReference type="Gene3D" id="2.40.70.10">
    <property type="entry name" value="Acid Proteases"/>
    <property type="match status" value="2"/>
</dbReference>
<feature type="active site" evidence="6">
    <location>
        <position position="91"/>
    </location>
</feature>
<dbReference type="Proteomes" id="UP000008066">
    <property type="component" value="Unassembled WGS sequence"/>
</dbReference>
<protein>
    <recommendedName>
        <fullName evidence="7">Peptidase A1 domain-containing protein</fullName>
    </recommendedName>
</protein>
<dbReference type="GO" id="GO:0004190">
    <property type="term" value="F:aspartic-type endopeptidase activity"/>
    <property type="evidence" value="ECO:0007669"/>
    <property type="project" value="UniProtKB-KW"/>
</dbReference>
<dbReference type="RefSeq" id="XP_006695362.1">
    <property type="nucleotide sequence ID" value="XM_006695299.1"/>
</dbReference>
<dbReference type="EMBL" id="GL988044">
    <property type="protein sequence ID" value="EGS19540.1"/>
    <property type="molecule type" value="Genomic_DNA"/>
</dbReference>